<dbReference type="InterPro" id="IPR036249">
    <property type="entry name" value="Thioredoxin-like_sf"/>
</dbReference>
<dbReference type="NCBIfam" id="TIGR01262">
    <property type="entry name" value="maiA"/>
    <property type="match status" value="1"/>
</dbReference>
<dbReference type="EMBL" id="JAQQKX010000016">
    <property type="protein sequence ID" value="MDC7684875.1"/>
    <property type="molecule type" value="Genomic_DNA"/>
</dbReference>
<protein>
    <submittedName>
        <fullName evidence="4">Maleylacetoacetate isomerase</fullName>
        <ecNumber evidence="4">5.2.1.2</ecNumber>
    </submittedName>
</protein>
<name>A0ABT5HYG8_9CAUL</name>
<feature type="domain" description="GST C-terminal" evidence="3">
    <location>
        <begin position="86"/>
        <end position="208"/>
    </location>
</feature>
<dbReference type="InterPro" id="IPR036282">
    <property type="entry name" value="Glutathione-S-Trfase_C_sf"/>
</dbReference>
<proteinExistence type="inferred from homology"/>
<dbReference type="RefSeq" id="WP_272749348.1">
    <property type="nucleotide sequence ID" value="NZ_JAQQKX010000016.1"/>
</dbReference>
<dbReference type="PROSITE" id="PS50405">
    <property type="entry name" value="GST_CTER"/>
    <property type="match status" value="1"/>
</dbReference>
<dbReference type="SFLD" id="SFLDS00019">
    <property type="entry name" value="Glutathione_Transferase_(cytos"/>
    <property type="match status" value="1"/>
</dbReference>
<dbReference type="InterPro" id="IPR034330">
    <property type="entry name" value="GST_Zeta_C"/>
</dbReference>
<dbReference type="PANTHER" id="PTHR42673">
    <property type="entry name" value="MALEYLACETOACETATE ISOMERASE"/>
    <property type="match status" value="1"/>
</dbReference>
<evidence type="ECO:0000259" key="3">
    <source>
        <dbReference type="PROSITE" id="PS50405"/>
    </source>
</evidence>
<comment type="similarity">
    <text evidence="1">Belongs to the GST superfamily. Zeta family.</text>
</comment>
<feature type="domain" description="GST N-terminal" evidence="2">
    <location>
        <begin position="1"/>
        <end position="81"/>
    </location>
</feature>
<dbReference type="CDD" id="cd03191">
    <property type="entry name" value="GST_C_Zeta"/>
    <property type="match status" value="1"/>
</dbReference>
<dbReference type="EC" id="5.2.1.2" evidence="4"/>
<dbReference type="InterPro" id="IPR034333">
    <property type="entry name" value="GST_Zeta_N"/>
</dbReference>
<evidence type="ECO:0000259" key="2">
    <source>
        <dbReference type="PROSITE" id="PS50404"/>
    </source>
</evidence>
<dbReference type="InterPro" id="IPR040079">
    <property type="entry name" value="Glutathione_S-Trfase"/>
</dbReference>
<dbReference type="SFLD" id="SFLDG00358">
    <property type="entry name" value="Main_(cytGST)"/>
    <property type="match status" value="1"/>
</dbReference>
<dbReference type="Proteomes" id="UP001214854">
    <property type="component" value="Unassembled WGS sequence"/>
</dbReference>
<dbReference type="PROSITE" id="PS50404">
    <property type="entry name" value="GST_NTER"/>
    <property type="match status" value="1"/>
</dbReference>
<dbReference type="InterPro" id="IPR005955">
    <property type="entry name" value="GST_Zeta"/>
</dbReference>
<dbReference type="SUPFAM" id="SSF52833">
    <property type="entry name" value="Thioredoxin-like"/>
    <property type="match status" value="1"/>
</dbReference>
<evidence type="ECO:0000313" key="4">
    <source>
        <dbReference type="EMBL" id="MDC7684875.1"/>
    </source>
</evidence>
<keyword evidence="5" id="KW-1185">Reference proteome</keyword>
<gene>
    <name evidence="4" type="primary">maiA</name>
    <name evidence="4" type="ORF">PQU92_16440</name>
</gene>
<dbReference type="SUPFAM" id="SSF47616">
    <property type="entry name" value="GST C-terminal domain-like"/>
    <property type="match status" value="1"/>
</dbReference>
<dbReference type="CDD" id="cd03042">
    <property type="entry name" value="GST_N_Zeta"/>
    <property type="match status" value="1"/>
</dbReference>
<dbReference type="PANTHER" id="PTHR42673:SF4">
    <property type="entry name" value="MALEYLACETOACETATE ISOMERASE"/>
    <property type="match status" value="1"/>
</dbReference>
<comment type="caution">
    <text evidence="4">The sequence shown here is derived from an EMBL/GenBank/DDBJ whole genome shotgun (WGS) entry which is preliminary data.</text>
</comment>
<accession>A0ABT5HYG8</accession>
<sequence length="210" mass="23187">MKLHGYFRSSAVWRVRTVLALKGLTYAHVFHHLRKGEQSAPDYLRLNPQGLIPALETDDGAVLTQSLAICEYLDEVYPAVPLLPSDPVLRAKVRAFSYAIACEIHPLQNLKILKRLKGLGFDQAQTDQWAQTVIADGFDACERLLDGQAGPYAFGEAVTLADVCLVPQMSNARRFGVTLRWPRLQAVEAACLALPAFQAARPEAQPDFEG</sequence>
<reference evidence="4 5" key="1">
    <citation type="submission" date="2023-01" db="EMBL/GenBank/DDBJ databases">
        <title>Novel species of the genus Asticcacaulis isolated from rivers.</title>
        <authorList>
            <person name="Lu H."/>
        </authorList>
    </citation>
    <scope>NUCLEOTIDE SEQUENCE [LARGE SCALE GENOMIC DNA]</scope>
    <source>
        <strain evidence="4 5">BYS171W</strain>
    </source>
</reference>
<dbReference type="InterPro" id="IPR004045">
    <property type="entry name" value="Glutathione_S-Trfase_N"/>
</dbReference>
<evidence type="ECO:0000256" key="1">
    <source>
        <dbReference type="ARBA" id="ARBA00010007"/>
    </source>
</evidence>
<dbReference type="Gene3D" id="1.20.1050.10">
    <property type="match status" value="1"/>
</dbReference>
<dbReference type="InterPro" id="IPR010987">
    <property type="entry name" value="Glutathione-S-Trfase_C-like"/>
</dbReference>
<keyword evidence="4" id="KW-0413">Isomerase</keyword>
<organism evidence="4 5">
    <name type="scientific">Asticcacaulis aquaticus</name>
    <dbReference type="NCBI Taxonomy" id="2984212"/>
    <lineage>
        <taxon>Bacteria</taxon>
        <taxon>Pseudomonadati</taxon>
        <taxon>Pseudomonadota</taxon>
        <taxon>Alphaproteobacteria</taxon>
        <taxon>Caulobacterales</taxon>
        <taxon>Caulobacteraceae</taxon>
        <taxon>Asticcacaulis</taxon>
    </lineage>
</organism>
<evidence type="ECO:0000313" key="5">
    <source>
        <dbReference type="Proteomes" id="UP001214854"/>
    </source>
</evidence>
<dbReference type="Gene3D" id="3.40.30.10">
    <property type="entry name" value="Glutaredoxin"/>
    <property type="match status" value="1"/>
</dbReference>
<dbReference type="Pfam" id="PF13409">
    <property type="entry name" value="GST_N_2"/>
    <property type="match status" value="1"/>
</dbReference>
<dbReference type="GO" id="GO:0016034">
    <property type="term" value="F:maleylacetoacetate isomerase activity"/>
    <property type="evidence" value="ECO:0007669"/>
    <property type="project" value="UniProtKB-EC"/>
</dbReference>